<feature type="compositionally biased region" description="Acidic residues" evidence="1">
    <location>
        <begin position="49"/>
        <end position="59"/>
    </location>
</feature>
<dbReference type="AlphaFoldDB" id="C5KUC1"/>
<sequence length="279" mass="30362">MLLTPPVLEPRKSLLERHFNDIRSDDDFEDNESDNGSNEGDNGSNEGNNDNDGDDEIVDEGGVSGGAIDPNRPSRTESASDKSFMKAIGTSLVKLLNKAASGKSSSGNKWHWPTLHKRLEKVDMASMDRSLIRQCALGKVDKDPSALFNKDIWLFAVVGDDRSFGGFIQALMSWLWVALLQGAAFGDVYSHVMHCISAAGFKSPLTGRNAGTVVAIQYDEQMRKDAGCAMAMSSLSIREACSSLSRLDSNRLILLIGKASDNHDKSSYNNKSSYIVGSY</sequence>
<protein>
    <submittedName>
        <fullName evidence="2">Uncharacterized protein</fullName>
    </submittedName>
</protein>
<evidence type="ECO:0000256" key="1">
    <source>
        <dbReference type="SAM" id="MobiDB-lite"/>
    </source>
</evidence>
<evidence type="ECO:0000313" key="3">
    <source>
        <dbReference type="Proteomes" id="UP000007800"/>
    </source>
</evidence>
<reference evidence="2 3" key="1">
    <citation type="submission" date="2008-07" db="EMBL/GenBank/DDBJ databases">
        <authorList>
            <person name="El-Sayed N."/>
            <person name="Caler E."/>
            <person name="Inman J."/>
            <person name="Amedeo P."/>
            <person name="Hass B."/>
            <person name="Wortman J."/>
        </authorList>
    </citation>
    <scope>NUCLEOTIDE SEQUENCE [LARGE SCALE GENOMIC DNA]</scope>
    <source>
        <strain evidence="3">ATCC 50983 / TXsc</strain>
    </source>
</reference>
<feature type="compositionally biased region" description="Low complexity" evidence="1">
    <location>
        <begin position="34"/>
        <end position="48"/>
    </location>
</feature>
<gene>
    <name evidence="2" type="ORF">Pmar_PMAR009010</name>
</gene>
<feature type="region of interest" description="Disordered" evidence="1">
    <location>
        <begin position="18"/>
        <end position="82"/>
    </location>
</feature>
<organism evidence="3">
    <name type="scientific">Perkinsus marinus (strain ATCC 50983 / TXsc)</name>
    <dbReference type="NCBI Taxonomy" id="423536"/>
    <lineage>
        <taxon>Eukaryota</taxon>
        <taxon>Sar</taxon>
        <taxon>Alveolata</taxon>
        <taxon>Perkinsozoa</taxon>
        <taxon>Perkinsea</taxon>
        <taxon>Perkinsida</taxon>
        <taxon>Perkinsidae</taxon>
        <taxon>Perkinsus</taxon>
    </lineage>
</organism>
<name>C5KUC1_PERM5</name>
<keyword evidence="3" id="KW-1185">Reference proteome</keyword>
<dbReference type="RefSeq" id="XP_002780127.1">
    <property type="nucleotide sequence ID" value="XM_002780081.1"/>
</dbReference>
<evidence type="ECO:0000313" key="2">
    <source>
        <dbReference type="EMBL" id="EER11922.1"/>
    </source>
</evidence>
<feature type="compositionally biased region" description="Basic and acidic residues" evidence="1">
    <location>
        <begin position="72"/>
        <end position="82"/>
    </location>
</feature>
<accession>C5KUC1</accession>
<dbReference type="EMBL" id="GG676198">
    <property type="protein sequence ID" value="EER11922.1"/>
    <property type="molecule type" value="Genomic_DNA"/>
</dbReference>
<dbReference type="Proteomes" id="UP000007800">
    <property type="component" value="Unassembled WGS sequence"/>
</dbReference>
<proteinExistence type="predicted"/>
<dbReference type="InParanoid" id="C5KUC1"/>
<dbReference type="OMA" id="FEKEIWY"/>
<dbReference type="GeneID" id="9060682"/>